<dbReference type="PANTHER" id="PTHR10796">
    <property type="entry name" value="PATCHED-RELATED"/>
    <property type="match status" value="1"/>
</dbReference>
<dbReference type="InterPro" id="IPR003392">
    <property type="entry name" value="PTHD_SSD"/>
</dbReference>
<reference evidence="12" key="1">
    <citation type="submission" date="2022-11" db="UniProtKB">
        <authorList>
            <consortium name="WormBaseParasite"/>
        </authorList>
    </citation>
    <scope>IDENTIFICATION</scope>
</reference>
<dbReference type="PANTHER" id="PTHR10796:SF192">
    <property type="entry name" value="SSD DOMAIN-CONTAINING PROTEIN"/>
    <property type="match status" value="1"/>
</dbReference>
<evidence type="ECO:0000256" key="4">
    <source>
        <dbReference type="ARBA" id="ARBA00022692"/>
    </source>
</evidence>
<evidence type="ECO:0000256" key="2">
    <source>
        <dbReference type="ARBA" id="ARBA00005585"/>
    </source>
</evidence>
<feature type="transmembrane region" description="Helical" evidence="9">
    <location>
        <begin position="908"/>
        <end position="926"/>
    </location>
</feature>
<keyword evidence="5 9" id="KW-1133">Transmembrane helix</keyword>
<evidence type="ECO:0000313" key="11">
    <source>
        <dbReference type="Proteomes" id="UP000887566"/>
    </source>
</evidence>
<dbReference type="Pfam" id="PF02460">
    <property type="entry name" value="Patched"/>
    <property type="match status" value="1"/>
</dbReference>
<dbReference type="GO" id="GO:0030659">
    <property type="term" value="C:cytoplasmic vesicle membrane"/>
    <property type="evidence" value="ECO:0007669"/>
    <property type="project" value="TreeGrafter"/>
</dbReference>
<dbReference type="InterPro" id="IPR000731">
    <property type="entry name" value="SSD"/>
</dbReference>
<dbReference type="AlphaFoldDB" id="A0A914XIZ9"/>
<feature type="compositionally biased region" description="Polar residues" evidence="8">
    <location>
        <begin position="153"/>
        <end position="171"/>
    </location>
</feature>
<feature type="compositionally biased region" description="Basic and acidic residues" evidence="8">
    <location>
        <begin position="130"/>
        <end position="152"/>
    </location>
</feature>
<feature type="transmembrane region" description="Helical" evidence="9">
    <location>
        <begin position="219"/>
        <end position="239"/>
    </location>
</feature>
<keyword evidence="6 9" id="KW-0472">Membrane</keyword>
<dbReference type="PROSITE" id="PS50156">
    <property type="entry name" value="SSD"/>
    <property type="match status" value="1"/>
</dbReference>
<dbReference type="GO" id="GO:0005886">
    <property type="term" value="C:plasma membrane"/>
    <property type="evidence" value="ECO:0007669"/>
    <property type="project" value="UniProtKB-SubCell"/>
</dbReference>
<proteinExistence type="inferred from homology"/>
<dbReference type="InterPro" id="IPR051697">
    <property type="entry name" value="Patched_domain-protein"/>
</dbReference>
<evidence type="ECO:0000256" key="5">
    <source>
        <dbReference type="ARBA" id="ARBA00022989"/>
    </source>
</evidence>
<protein>
    <submittedName>
        <fullName evidence="12">SSD domain-containing protein</fullName>
    </submittedName>
</protein>
<keyword evidence="11" id="KW-1185">Reference proteome</keyword>
<keyword evidence="3" id="KW-1003">Cell membrane</keyword>
<feature type="transmembrane region" description="Helical" evidence="9">
    <location>
        <begin position="463"/>
        <end position="484"/>
    </location>
</feature>
<organism evidence="11 12">
    <name type="scientific">Plectus sambesii</name>
    <dbReference type="NCBI Taxonomy" id="2011161"/>
    <lineage>
        <taxon>Eukaryota</taxon>
        <taxon>Metazoa</taxon>
        <taxon>Ecdysozoa</taxon>
        <taxon>Nematoda</taxon>
        <taxon>Chromadorea</taxon>
        <taxon>Plectida</taxon>
        <taxon>Plectina</taxon>
        <taxon>Plectoidea</taxon>
        <taxon>Plectidae</taxon>
        <taxon>Plectus</taxon>
    </lineage>
</organism>
<dbReference type="SUPFAM" id="SSF82866">
    <property type="entry name" value="Multidrug efflux transporter AcrB transmembrane domain"/>
    <property type="match status" value="2"/>
</dbReference>
<name>A0A914XIZ9_9BILA</name>
<feature type="transmembrane region" description="Helical" evidence="9">
    <location>
        <begin position="694"/>
        <end position="714"/>
    </location>
</feature>
<feature type="region of interest" description="Disordered" evidence="8">
    <location>
        <begin position="1"/>
        <end position="176"/>
    </location>
</feature>
<evidence type="ECO:0000256" key="8">
    <source>
        <dbReference type="SAM" id="MobiDB-lite"/>
    </source>
</evidence>
<dbReference type="FunFam" id="1.20.1640.10:FF:000013">
    <property type="entry name" value="PaTched Related family"/>
    <property type="match status" value="1"/>
</dbReference>
<evidence type="ECO:0000256" key="7">
    <source>
        <dbReference type="ARBA" id="ARBA00023180"/>
    </source>
</evidence>
<dbReference type="Gene3D" id="1.20.1640.10">
    <property type="entry name" value="Multidrug efflux transporter AcrB transmembrane domain"/>
    <property type="match status" value="2"/>
</dbReference>
<feature type="transmembrane region" description="Helical" evidence="9">
    <location>
        <begin position="526"/>
        <end position="549"/>
    </location>
</feature>
<feature type="domain" description="SSD" evidence="10">
    <location>
        <begin position="466"/>
        <end position="623"/>
    </location>
</feature>
<evidence type="ECO:0000256" key="3">
    <source>
        <dbReference type="ARBA" id="ARBA00022475"/>
    </source>
</evidence>
<keyword evidence="4 9" id="KW-0812">Transmembrane</keyword>
<feature type="compositionally biased region" description="Polar residues" evidence="8">
    <location>
        <begin position="113"/>
        <end position="126"/>
    </location>
</feature>
<feature type="region of interest" description="Disordered" evidence="8">
    <location>
        <begin position="1126"/>
        <end position="1165"/>
    </location>
</feature>
<dbReference type="WBParaSite" id="PSAMB.scaffold82size83673.g1488.t1">
    <property type="protein sequence ID" value="PSAMB.scaffold82size83673.g1488.t1"/>
    <property type="gene ID" value="PSAMB.scaffold82size83673.g1488"/>
</dbReference>
<feature type="transmembrane region" description="Helical" evidence="9">
    <location>
        <begin position="1006"/>
        <end position="1029"/>
    </location>
</feature>
<feature type="compositionally biased region" description="Polar residues" evidence="8">
    <location>
        <begin position="31"/>
        <end position="41"/>
    </location>
</feature>
<feature type="transmembrane region" description="Helical" evidence="9">
    <location>
        <begin position="959"/>
        <end position="985"/>
    </location>
</feature>
<feature type="compositionally biased region" description="Polar residues" evidence="8">
    <location>
        <begin position="1126"/>
        <end position="1138"/>
    </location>
</feature>
<feature type="transmembrane region" description="Helical" evidence="9">
    <location>
        <begin position="570"/>
        <end position="592"/>
    </location>
</feature>
<feature type="transmembrane region" description="Helical" evidence="9">
    <location>
        <begin position="598"/>
        <end position="623"/>
    </location>
</feature>
<evidence type="ECO:0000313" key="12">
    <source>
        <dbReference type="WBParaSite" id="PSAMB.scaffold82size83673.g1488.t1"/>
    </source>
</evidence>
<comment type="subcellular location">
    <subcellularLocation>
        <location evidence="1">Cell membrane</location>
        <topology evidence="1">Multi-pass membrane protein</topology>
    </subcellularLocation>
</comment>
<sequence>MSSSPHNNGDAKPDTDGRGVVSEEENKRPSVLNQTEQNSSPEILKMSSPPAGNRAKRPLRRTRPADETSLENGGNVNEAYIGNGNGSHESADLSDYYKQSPTDEQDTVPEMTGPSTASRRAKNNSAKRPASRERSVSFSHDVDEVGSPDRPDSPTSTIDENSPSSESTAKSPRSAKAKLLRRLSSIPYAGKHSTMATFDCLERPLSVFFYRYGRMVSSYPYPFIIFPLLFTAAMSLGLLRLEEVTDAVYLFTPTNAASKYERQIIHDHWPLTDNNYIPGRTVTQARETQIVAMARDNGNILEKQYAEAINRLDMFIQNRVKVEFNNRTWGYHDLCLQWQSQGCPGNKHVQLISQLWEHGINITFPSVRVGFKHAYLGGAMGGVSLAHGEDGKDIIASAQAWIMVYHLKFFPENASYVSGLWEHELQKQMMEYPPDPFIRFTFFHSQSLADELQKNAAALAPRFVFSFVILATFAIICGTAMIKGSFYIDWVLSKPTLSLLGVMNAGMGVISSIGLCNYIGVPFSAIVTVMPFLVVAIGVDNMFLLVAALRLTNRALPVRKRIGEAMSDAAISITITALTDTLSFVIGCITTIPAVQIFSIYTGCAVVITFLYQLTFFTGLLVLAARMEEKGRHCVILTPTVTPDESKHQSIFTKLFKLGSRADTKDVNNIKENVPDTATTAFFRDWYAPILMHPIVRGLVLCWIVIYLSIAAFGCSRLKEGLRPVNLLVDDSYARPHYLAMEDYFWKYGVELQIVVNNPPDLRIPENRVAVNAMVHTFANTQHTIGDDSVQFFLDEVVYYYENELQMRIVDSQIYGMIQHFLSATSYDNWSEDVLWETDDEIGPDKVRKLKAFRFIVGMKDFSTTSQQTETTALMREVASRYPQYNVTTFMPLWLFTDQFSLILPNTVQNSIIGMFCMITIAILLIPQPLCALWVTLAIGSIDLGVVGFMALWGVNLDVISMITIIMSVGFSVDFTAHITYGYVISDEEGNVDRVRMSLGALGWPIVQGACSTILGVLVLSTVNAYMIVTFFKTVFLVISFGVLHGLVFLPVLLSMFVRPGCLLGKKNKKEPPVLAVSGQGNSMRQVPLSRMPSLQTVDEDVPAEDDVQPYGRYGILRQRVSIDEGQQMSPGATSVHSSFHWPLRRPSMPKVEEENPQQPPVDRR</sequence>
<evidence type="ECO:0000256" key="1">
    <source>
        <dbReference type="ARBA" id="ARBA00004651"/>
    </source>
</evidence>
<evidence type="ECO:0000256" key="9">
    <source>
        <dbReference type="SAM" id="Phobius"/>
    </source>
</evidence>
<dbReference type="GO" id="GO:0006897">
    <property type="term" value="P:endocytosis"/>
    <property type="evidence" value="ECO:0007669"/>
    <property type="project" value="TreeGrafter"/>
</dbReference>
<feature type="transmembrane region" description="Helical" evidence="9">
    <location>
        <begin position="933"/>
        <end position="953"/>
    </location>
</feature>
<feature type="transmembrane region" description="Helical" evidence="9">
    <location>
        <begin position="1035"/>
        <end position="1058"/>
    </location>
</feature>
<accession>A0A914XIZ9</accession>
<keyword evidence="7" id="KW-0325">Glycoprotein</keyword>
<dbReference type="GO" id="GO:0018996">
    <property type="term" value="P:molting cycle, collagen and cuticulin-based cuticle"/>
    <property type="evidence" value="ECO:0007669"/>
    <property type="project" value="TreeGrafter"/>
</dbReference>
<evidence type="ECO:0000256" key="6">
    <source>
        <dbReference type="ARBA" id="ARBA00023136"/>
    </source>
</evidence>
<evidence type="ECO:0000259" key="10">
    <source>
        <dbReference type="PROSITE" id="PS50156"/>
    </source>
</evidence>
<comment type="similarity">
    <text evidence="2">Belongs to the patched family.</text>
</comment>
<feature type="transmembrane region" description="Helical" evidence="9">
    <location>
        <begin position="496"/>
        <end position="520"/>
    </location>
</feature>
<dbReference type="Proteomes" id="UP000887566">
    <property type="component" value="Unplaced"/>
</dbReference>